<evidence type="ECO:0000313" key="3">
    <source>
        <dbReference type="Ensembl" id="ENSCINP00000030885.1"/>
    </source>
</evidence>
<evidence type="ECO:0000256" key="1">
    <source>
        <dbReference type="SAM" id="MobiDB-lite"/>
    </source>
</evidence>
<sequence length="83" mass="8311">CSTDNCNAGTIPNTGIPGCGNSSGVVEETTNSPSTKDDSSSTAAITPNVDTGVETTSSAVKIARGYFIALSMLAALLAVQNLM</sequence>
<reference evidence="4" key="1">
    <citation type="journal article" date="2002" name="Science">
        <title>The draft genome of Ciona intestinalis: insights into chordate and vertebrate origins.</title>
        <authorList>
            <person name="Dehal P."/>
            <person name="Satou Y."/>
            <person name="Campbell R.K."/>
            <person name="Chapman J."/>
            <person name="Degnan B."/>
            <person name="De Tomaso A."/>
            <person name="Davidson B."/>
            <person name="Di Gregorio A."/>
            <person name="Gelpke M."/>
            <person name="Goodstein D.M."/>
            <person name="Harafuji N."/>
            <person name="Hastings K.E."/>
            <person name="Ho I."/>
            <person name="Hotta K."/>
            <person name="Huang W."/>
            <person name="Kawashima T."/>
            <person name="Lemaire P."/>
            <person name="Martinez D."/>
            <person name="Meinertzhagen I.A."/>
            <person name="Necula S."/>
            <person name="Nonaka M."/>
            <person name="Putnam N."/>
            <person name="Rash S."/>
            <person name="Saiga H."/>
            <person name="Satake M."/>
            <person name="Terry A."/>
            <person name="Yamada L."/>
            <person name="Wang H.G."/>
            <person name="Awazu S."/>
            <person name="Azumi K."/>
            <person name="Boore J."/>
            <person name="Branno M."/>
            <person name="Chin-Bow S."/>
            <person name="DeSantis R."/>
            <person name="Doyle S."/>
            <person name="Francino P."/>
            <person name="Keys D.N."/>
            <person name="Haga S."/>
            <person name="Hayashi H."/>
            <person name="Hino K."/>
            <person name="Imai K.S."/>
            <person name="Inaba K."/>
            <person name="Kano S."/>
            <person name="Kobayashi K."/>
            <person name="Kobayashi M."/>
            <person name="Lee B.I."/>
            <person name="Makabe K.W."/>
            <person name="Manohar C."/>
            <person name="Matassi G."/>
            <person name="Medina M."/>
            <person name="Mochizuki Y."/>
            <person name="Mount S."/>
            <person name="Morishita T."/>
            <person name="Miura S."/>
            <person name="Nakayama A."/>
            <person name="Nishizaka S."/>
            <person name="Nomoto H."/>
            <person name="Ohta F."/>
            <person name="Oishi K."/>
            <person name="Rigoutsos I."/>
            <person name="Sano M."/>
            <person name="Sasaki A."/>
            <person name="Sasakura Y."/>
            <person name="Shoguchi E."/>
            <person name="Shin-i T."/>
            <person name="Spagnuolo A."/>
            <person name="Stainier D."/>
            <person name="Suzuki M.M."/>
            <person name="Tassy O."/>
            <person name="Takatori N."/>
            <person name="Tokuoka M."/>
            <person name="Yagi K."/>
            <person name="Yoshizaki F."/>
            <person name="Wada S."/>
            <person name="Zhang C."/>
            <person name="Hyatt P.D."/>
            <person name="Larimer F."/>
            <person name="Detter C."/>
            <person name="Doggett N."/>
            <person name="Glavina T."/>
            <person name="Hawkins T."/>
            <person name="Richardson P."/>
            <person name="Lucas S."/>
            <person name="Kohara Y."/>
            <person name="Levine M."/>
            <person name="Satoh N."/>
            <person name="Rokhsar D.S."/>
        </authorList>
    </citation>
    <scope>NUCLEOTIDE SEQUENCE [LARGE SCALE GENOMIC DNA]</scope>
</reference>
<proteinExistence type="predicted"/>
<dbReference type="HOGENOM" id="CLU_2548718_0_0_1"/>
<keyword evidence="2" id="KW-0472">Membrane</keyword>
<protein>
    <submittedName>
        <fullName evidence="3">Uncharacterized protein</fullName>
    </submittedName>
</protein>
<keyword evidence="2" id="KW-1133">Transmembrane helix</keyword>
<dbReference type="Proteomes" id="UP000008144">
    <property type="component" value="Chromosome 12"/>
</dbReference>
<dbReference type="InParanoid" id="H2XMK2"/>
<organism evidence="3 4">
    <name type="scientific">Ciona intestinalis</name>
    <name type="common">Transparent sea squirt</name>
    <name type="synonym">Ascidia intestinalis</name>
    <dbReference type="NCBI Taxonomy" id="7719"/>
    <lineage>
        <taxon>Eukaryota</taxon>
        <taxon>Metazoa</taxon>
        <taxon>Chordata</taxon>
        <taxon>Tunicata</taxon>
        <taxon>Ascidiacea</taxon>
        <taxon>Phlebobranchia</taxon>
        <taxon>Cionidae</taxon>
        <taxon>Ciona</taxon>
    </lineage>
</organism>
<feature type="transmembrane region" description="Helical" evidence="2">
    <location>
        <begin position="62"/>
        <end position="79"/>
    </location>
</feature>
<dbReference type="AlphaFoldDB" id="H2XMK2"/>
<name>H2XMK2_CIOIN</name>
<feature type="region of interest" description="Disordered" evidence="1">
    <location>
        <begin position="14"/>
        <end position="48"/>
    </location>
</feature>
<dbReference type="EMBL" id="EAAA01000897">
    <property type="status" value="NOT_ANNOTATED_CDS"/>
    <property type="molecule type" value="Genomic_DNA"/>
</dbReference>
<dbReference type="Ensembl" id="ENSCINT00000035305.1">
    <property type="protein sequence ID" value="ENSCINP00000030885.1"/>
    <property type="gene ID" value="ENSCING00000021106.1"/>
</dbReference>
<evidence type="ECO:0000256" key="2">
    <source>
        <dbReference type="SAM" id="Phobius"/>
    </source>
</evidence>
<reference evidence="3" key="2">
    <citation type="journal article" date="2008" name="Genome Biol.">
        <title>Improved genome assembly and evidence-based global gene model set for the chordate Ciona intestinalis: new insight into intron and operon populations.</title>
        <authorList>
            <person name="Satou Y."/>
            <person name="Mineta K."/>
            <person name="Ogasawara M."/>
            <person name="Sasakura Y."/>
            <person name="Shoguchi E."/>
            <person name="Ueno K."/>
            <person name="Yamada L."/>
            <person name="Matsumoto J."/>
            <person name="Wasserscheid J."/>
            <person name="Dewar K."/>
            <person name="Wiley G.B."/>
            <person name="Macmil S.L."/>
            <person name="Roe B.A."/>
            <person name="Zeller R.W."/>
            <person name="Hastings K.E."/>
            <person name="Lemaire P."/>
            <person name="Lindquist E."/>
            <person name="Endo T."/>
            <person name="Hotta K."/>
            <person name="Inaba K."/>
        </authorList>
    </citation>
    <scope>NUCLEOTIDE SEQUENCE [LARGE SCALE GENOMIC DNA]</scope>
    <source>
        <strain evidence="3">wild type</strain>
    </source>
</reference>
<evidence type="ECO:0000313" key="4">
    <source>
        <dbReference type="Proteomes" id="UP000008144"/>
    </source>
</evidence>
<reference evidence="3" key="3">
    <citation type="submission" date="2025-08" db="UniProtKB">
        <authorList>
            <consortium name="Ensembl"/>
        </authorList>
    </citation>
    <scope>IDENTIFICATION</scope>
</reference>
<feature type="compositionally biased region" description="Polar residues" evidence="1">
    <location>
        <begin position="20"/>
        <end position="48"/>
    </location>
</feature>
<accession>H2XMK2</accession>
<reference evidence="3" key="4">
    <citation type="submission" date="2025-09" db="UniProtKB">
        <authorList>
            <consortium name="Ensembl"/>
        </authorList>
    </citation>
    <scope>IDENTIFICATION</scope>
</reference>
<keyword evidence="2" id="KW-0812">Transmembrane</keyword>
<keyword evidence="4" id="KW-1185">Reference proteome</keyword>